<name>A0AA38RZP5_9PEZI</name>
<evidence type="ECO:0000256" key="1">
    <source>
        <dbReference type="SAM" id="MobiDB-lite"/>
    </source>
</evidence>
<protein>
    <submittedName>
        <fullName evidence="2">Uncharacterized protein</fullName>
    </submittedName>
</protein>
<feature type="region of interest" description="Disordered" evidence="1">
    <location>
        <begin position="58"/>
        <end position="161"/>
    </location>
</feature>
<proteinExistence type="predicted"/>
<evidence type="ECO:0000313" key="2">
    <source>
        <dbReference type="EMBL" id="KAJ9165028.1"/>
    </source>
</evidence>
<keyword evidence="3" id="KW-1185">Reference proteome</keyword>
<dbReference type="Proteomes" id="UP001174691">
    <property type="component" value="Unassembled WGS sequence"/>
</dbReference>
<organism evidence="2 3">
    <name type="scientific">Coniochaeta hoffmannii</name>
    <dbReference type="NCBI Taxonomy" id="91930"/>
    <lineage>
        <taxon>Eukaryota</taxon>
        <taxon>Fungi</taxon>
        <taxon>Dikarya</taxon>
        <taxon>Ascomycota</taxon>
        <taxon>Pezizomycotina</taxon>
        <taxon>Sordariomycetes</taxon>
        <taxon>Sordariomycetidae</taxon>
        <taxon>Coniochaetales</taxon>
        <taxon>Coniochaetaceae</taxon>
        <taxon>Coniochaeta</taxon>
    </lineage>
</organism>
<dbReference type="EMBL" id="JANBVN010000007">
    <property type="protein sequence ID" value="KAJ9165028.1"/>
    <property type="molecule type" value="Genomic_DNA"/>
</dbReference>
<comment type="caution">
    <text evidence="2">The sequence shown here is derived from an EMBL/GenBank/DDBJ whole genome shotgun (WGS) entry which is preliminary data.</text>
</comment>
<sequence>MDTPKAADQRMTWDHVADKDLLGAICDELAPTQEQVRSVTARMHALGYTCTVKAISQHLQKLRKKEGTQAGDGASAGGTTPKAAATPKTPRKRAPAKPKNGVKTPTSKGKRKATESVAEDDDASDGSQPAPIKKAKAEPGVDDAMDQFVKFEGDDYEDGAV</sequence>
<dbReference type="AlphaFoldDB" id="A0AA38RZP5"/>
<accession>A0AA38RZP5</accession>
<evidence type="ECO:0000313" key="3">
    <source>
        <dbReference type="Proteomes" id="UP001174691"/>
    </source>
</evidence>
<feature type="compositionally biased region" description="Low complexity" evidence="1">
    <location>
        <begin position="79"/>
        <end position="88"/>
    </location>
</feature>
<gene>
    <name evidence="2" type="ORF">NKR19_g809</name>
</gene>
<reference evidence="2" key="1">
    <citation type="submission" date="2022-07" db="EMBL/GenBank/DDBJ databases">
        <title>Fungi with potential for degradation of polypropylene.</title>
        <authorList>
            <person name="Gostincar C."/>
        </authorList>
    </citation>
    <scope>NUCLEOTIDE SEQUENCE</scope>
    <source>
        <strain evidence="2">EXF-13287</strain>
    </source>
</reference>